<dbReference type="PANTHER" id="PTHR23084:SF179">
    <property type="entry name" value="OS10G0565000 PROTEIN"/>
    <property type="match status" value="1"/>
</dbReference>
<dbReference type="EMBL" id="JACHGJ010000009">
    <property type="protein sequence ID" value="MBB6482063.1"/>
    <property type="molecule type" value="Genomic_DNA"/>
</dbReference>
<reference evidence="2 3" key="1">
    <citation type="submission" date="2020-08" db="EMBL/GenBank/DDBJ databases">
        <title>Genomic Encyclopedia of Type Strains, Phase IV (KMG-IV): sequencing the most valuable type-strain genomes for metagenomic binning, comparative biology and taxonomic classification.</title>
        <authorList>
            <person name="Goeker M."/>
        </authorList>
    </citation>
    <scope>NUCLEOTIDE SEQUENCE [LARGE SCALE GENOMIC DNA]</scope>
    <source>
        <strain evidence="2 3">DSM 2461</strain>
    </source>
</reference>
<accession>A0A841RDL3</accession>
<sequence length="361" mass="42806">MDDYLDFSGPVKLIIVERALVENRNGKFRERDKNNLTRIIFDNRGKPVSELRENSSIEYQYDDEGNLYLIRKKDKSGTLLEETRMSYRKGTLQEQEKSFPDGSVREKKAYRYDGENRLVSESTSTRHIRYEYRNGQVFREYRYYGKEPELAIEYKRDRHGRPIRIETFSKEGSTLRKELMEWEEDRLSRWTIWGREGLLLKRDRFEYSCFHDGNWLKRIRYSAMETETEIPVEVVYRSIAYSDSYPEIKPVHKEETRVLSETSQALTFSDGSIYRGEIREGKMEGKGYIQWPDGSSYKGEFRNNRMDGQGILTWPNGDIYSGMFTEGQMEGVGRLRWSGGKTFYGLFENNRRTNQGIIEEE</sequence>
<dbReference type="AlphaFoldDB" id="A0A841RDL3"/>
<evidence type="ECO:0000256" key="1">
    <source>
        <dbReference type="ARBA" id="ARBA00022737"/>
    </source>
</evidence>
<proteinExistence type="predicted"/>
<dbReference type="InterPro" id="IPR003409">
    <property type="entry name" value="MORN"/>
</dbReference>
<comment type="caution">
    <text evidence="2">The sequence shown here is derived from an EMBL/GenBank/DDBJ whole genome shotgun (WGS) entry which is preliminary data.</text>
</comment>
<keyword evidence="3" id="KW-1185">Reference proteome</keyword>
<evidence type="ECO:0000313" key="2">
    <source>
        <dbReference type="EMBL" id="MBB6482063.1"/>
    </source>
</evidence>
<dbReference type="PANTHER" id="PTHR23084">
    <property type="entry name" value="PHOSPHATIDYLINOSITOL-4-PHOSPHATE 5-KINASE RELATED"/>
    <property type="match status" value="1"/>
</dbReference>
<gene>
    <name evidence="2" type="ORF">HNR50_003751</name>
</gene>
<dbReference type="SMART" id="SM00698">
    <property type="entry name" value="MORN"/>
    <property type="match status" value="3"/>
</dbReference>
<dbReference type="Gene3D" id="2.20.110.10">
    <property type="entry name" value="Histone H3 K4-specific methyltransferase SET7/9 N-terminal domain"/>
    <property type="match status" value="2"/>
</dbReference>
<protein>
    <recommendedName>
        <fullName evidence="4">MORN repeat protein</fullName>
    </recommendedName>
</protein>
<dbReference type="SUPFAM" id="SSF82185">
    <property type="entry name" value="Histone H3 K4-specific methyltransferase SET7/9 N-terminal domain"/>
    <property type="match status" value="1"/>
</dbReference>
<evidence type="ECO:0000313" key="3">
    <source>
        <dbReference type="Proteomes" id="UP000587760"/>
    </source>
</evidence>
<evidence type="ECO:0008006" key="4">
    <source>
        <dbReference type="Google" id="ProtNLM"/>
    </source>
</evidence>
<name>A0A841RDL3_9SPIO</name>
<organism evidence="2 3">
    <name type="scientific">Spirochaeta isovalerica</name>
    <dbReference type="NCBI Taxonomy" id="150"/>
    <lineage>
        <taxon>Bacteria</taxon>
        <taxon>Pseudomonadati</taxon>
        <taxon>Spirochaetota</taxon>
        <taxon>Spirochaetia</taxon>
        <taxon>Spirochaetales</taxon>
        <taxon>Spirochaetaceae</taxon>
        <taxon>Spirochaeta</taxon>
    </lineage>
</organism>
<keyword evidence="1" id="KW-0677">Repeat</keyword>
<dbReference type="Proteomes" id="UP000587760">
    <property type="component" value="Unassembled WGS sequence"/>
</dbReference>
<dbReference type="Gene3D" id="2.180.10.10">
    <property type="entry name" value="RHS repeat-associated core"/>
    <property type="match status" value="1"/>
</dbReference>
<dbReference type="Pfam" id="PF02493">
    <property type="entry name" value="MORN"/>
    <property type="match status" value="3"/>
</dbReference>
<dbReference type="RefSeq" id="WP_184748299.1">
    <property type="nucleotide sequence ID" value="NZ_JACHGJ010000009.1"/>
</dbReference>